<dbReference type="GO" id="GO:0005634">
    <property type="term" value="C:nucleus"/>
    <property type="evidence" value="ECO:0007669"/>
    <property type="project" value="TreeGrafter"/>
</dbReference>
<keyword evidence="3" id="KW-0949">S-adenosyl-L-methionine</keyword>
<keyword evidence="6" id="KW-1185">Reference proteome</keyword>
<dbReference type="HOGENOM" id="CLU_040693_0_0_1"/>
<dbReference type="GeneID" id="18925674"/>
<dbReference type="VEuPathDB" id="FungiDB:MELLADRAFT_115750"/>
<protein>
    <recommendedName>
        <fullName evidence="7">FAM86 N-terminal domain-containing protein</fullName>
    </recommendedName>
</protein>
<reference evidence="6" key="1">
    <citation type="journal article" date="2011" name="Proc. Natl. Acad. Sci. U.S.A.">
        <title>Obligate biotrophy features unraveled by the genomic analysis of rust fungi.</title>
        <authorList>
            <person name="Duplessis S."/>
            <person name="Cuomo C.A."/>
            <person name="Lin Y.-C."/>
            <person name="Aerts A."/>
            <person name="Tisserant E."/>
            <person name="Veneault-Fourrey C."/>
            <person name="Joly D.L."/>
            <person name="Hacquard S."/>
            <person name="Amselem J."/>
            <person name="Cantarel B.L."/>
            <person name="Chiu R."/>
            <person name="Coutinho P.M."/>
            <person name="Feau N."/>
            <person name="Field M."/>
            <person name="Frey P."/>
            <person name="Gelhaye E."/>
            <person name="Goldberg J."/>
            <person name="Grabherr M.G."/>
            <person name="Kodira C.D."/>
            <person name="Kohler A."/>
            <person name="Kuees U."/>
            <person name="Lindquist E.A."/>
            <person name="Lucas S.M."/>
            <person name="Mago R."/>
            <person name="Mauceli E."/>
            <person name="Morin E."/>
            <person name="Murat C."/>
            <person name="Pangilinan J.L."/>
            <person name="Park R."/>
            <person name="Pearson M."/>
            <person name="Quesneville H."/>
            <person name="Rouhier N."/>
            <person name="Sakthikumar S."/>
            <person name="Salamov A.A."/>
            <person name="Schmutz J."/>
            <person name="Selles B."/>
            <person name="Shapiro H."/>
            <person name="Tanguay P."/>
            <person name="Tuskan G.A."/>
            <person name="Henrissat B."/>
            <person name="Van de Peer Y."/>
            <person name="Rouze P."/>
            <person name="Ellis J.G."/>
            <person name="Dodds P.N."/>
            <person name="Schein J.E."/>
            <person name="Zhong S."/>
            <person name="Hamelin R.C."/>
            <person name="Grigoriev I.V."/>
            <person name="Szabo L.J."/>
            <person name="Martin F."/>
        </authorList>
    </citation>
    <scope>NUCLEOTIDE SEQUENCE [LARGE SCALE GENOMIC DNA]</scope>
    <source>
        <strain evidence="6">98AG31 / pathotype 3-4-7</strain>
    </source>
</reference>
<keyword evidence="2" id="KW-0808">Transferase</keyword>
<evidence type="ECO:0000256" key="1">
    <source>
        <dbReference type="ARBA" id="ARBA00022603"/>
    </source>
</evidence>
<dbReference type="PANTHER" id="PTHR14614">
    <property type="entry name" value="HEPATOCELLULAR CARCINOMA-ASSOCIATED ANTIGEN"/>
    <property type="match status" value="1"/>
</dbReference>
<comment type="similarity">
    <text evidence="4">Belongs to the methyltransferase superfamily. METTL23 family.</text>
</comment>
<dbReference type="SUPFAM" id="SSF53335">
    <property type="entry name" value="S-adenosyl-L-methionine-dependent methyltransferases"/>
    <property type="match status" value="1"/>
</dbReference>
<dbReference type="InterPro" id="IPR019410">
    <property type="entry name" value="Methyltransf_16"/>
</dbReference>
<dbReference type="KEGG" id="mlr:MELLADRAFT_115750"/>
<dbReference type="PANTHER" id="PTHR14614:SF164">
    <property type="entry name" value="HISTONE-ARGININE METHYLTRANSFERASE METTL23"/>
    <property type="match status" value="1"/>
</dbReference>
<evidence type="ECO:0000256" key="4">
    <source>
        <dbReference type="ARBA" id="ARBA00043988"/>
    </source>
</evidence>
<accession>F4RDP8</accession>
<dbReference type="RefSeq" id="XP_007407294.1">
    <property type="nucleotide sequence ID" value="XM_007407232.1"/>
</dbReference>
<gene>
    <name evidence="5" type="ORF">MELLADRAFT_115750</name>
</gene>
<evidence type="ECO:0008006" key="7">
    <source>
        <dbReference type="Google" id="ProtNLM"/>
    </source>
</evidence>
<dbReference type="eggNOG" id="KOG2793">
    <property type="taxonomic scope" value="Eukaryota"/>
</dbReference>
<dbReference type="GO" id="GO:0032259">
    <property type="term" value="P:methylation"/>
    <property type="evidence" value="ECO:0007669"/>
    <property type="project" value="UniProtKB-KW"/>
</dbReference>
<evidence type="ECO:0000256" key="2">
    <source>
        <dbReference type="ARBA" id="ARBA00022679"/>
    </source>
</evidence>
<dbReference type="GO" id="GO:0005737">
    <property type="term" value="C:cytoplasm"/>
    <property type="evidence" value="ECO:0007669"/>
    <property type="project" value="TreeGrafter"/>
</dbReference>
<dbReference type="Gene3D" id="3.40.50.150">
    <property type="entry name" value="Vaccinia Virus protein VP39"/>
    <property type="match status" value="1"/>
</dbReference>
<evidence type="ECO:0000313" key="6">
    <source>
        <dbReference type="Proteomes" id="UP000001072"/>
    </source>
</evidence>
<dbReference type="GO" id="GO:0008757">
    <property type="term" value="F:S-adenosylmethionine-dependent methyltransferase activity"/>
    <property type="evidence" value="ECO:0007669"/>
    <property type="project" value="UniProtKB-ARBA"/>
</dbReference>
<sequence length="463" mass="51800">MTVTTDTSTSLSFSTWLPHLSNNPLHLNYKSLWNLVQQLHSSSTQVEEQNDHHENQNQIDPWERSFATNWLTRLMSISLKLSSIESSEESIYKSHDFDDWDALAAFAGNVLAFLTGSPATASQPYTRKCVFELNSNCDLPPAHSKSGVIEILIREDIMSYAAIGCQTWNSAPLLCRRIASDPLKCFPQLAPAQLDHSVSLSADVQFNTPPLITSPTRRSLKILELGAGTGLVGITTACVLARFLRSKSDATSPIDIELILTDYHPKVLVNLNHNLSLNADGYVLPEECESTLSVKIETLDWRELQGSSLSQKGYKYGFDVILGSDLVYEPQHATWASEAVQFFLKPNLIHDLTSEPPQPTFHLLLPLRPTFALESQAVHNAFGGQDIEELLNSTDLKLLPKHDCQWEEEENSKAKPNGIQSLQNSELMNEKSVLEIKEYFKEDGISFGQGCSDYQYLKICRRS</sequence>
<dbReference type="STRING" id="747676.F4RDP8"/>
<dbReference type="EMBL" id="GL883097">
    <property type="protein sequence ID" value="EGG09567.1"/>
    <property type="molecule type" value="Genomic_DNA"/>
</dbReference>
<dbReference type="InParanoid" id="F4RDP8"/>
<keyword evidence="1" id="KW-0489">Methyltransferase</keyword>
<proteinExistence type="inferred from homology"/>
<dbReference type="FunCoup" id="F4RDP8">
    <property type="interactions" value="28"/>
</dbReference>
<dbReference type="Proteomes" id="UP000001072">
    <property type="component" value="Unassembled WGS sequence"/>
</dbReference>
<organism evidence="6">
    <name type="scientific">Melampsora larici-populina (strain 98AG31 / pathotype 3-4-7)</name>
    <name type="common">Poplar leaf rust fungus</name>
    <dbReference type="NCBI Taxonomy" id="747676"/>
    <lineage>
        <taxon>Eukaryota</taxon>
        <taxon>Fungi</taxon>
        <taxon>Dikarya</taxon>
        <taxon>Basidiomycota</taxon>
        <taxon>Pucciniomycotina</taxon>
        <taxon>Pucciniomycetes</taxon>
        <taxon>Pucciniales</taxon>
        <taxon>Melampsoraceae</taxon>
        <taxon>Melampsora</taxon>
    </lineage>
</organism>
<name>F4RDP8_MELLP</name>
<dbReference type="Pfam" id="PF10294">
    <property type="entry name" value="Methyltransf_16"/>
    <property type="match status" value="1"/>
</dbReference>
<evidence type="ECO:0000313" key="5">
    <source>
        <dbReference type="EMBL" id="EGG09567.1"/>
    </source>
</evidence>
<evidence type="ECO:0000256" key="3">
    <source>
        <dbReference type="ARBA" id="ARBA00022691"/>
    </source>
</evidence>
<dbReference type="AlphaFoldDB" id="F4RDP8"/>
<dbReference type="OrthoDB" id="433955at2759"/>
<dbReference type="InterPro" id="IPR029063">
    <property type="entry name" value="SAM-dependent_MTases_sf"/>
</dbReference>